<dbReference type="EMBL" id="VDMD01000030">
    <property type="protein sequence ID" value="TRM59147.1"/>
    <property type="molecule type" value="Genomic_DNA"/>
</dbReference>
<keyword evidence="1" id="KW-0175">Coiled coil</keyword>
<organism evidence="2 3">
    <name type="scientific">Schizophyllum amplum</name>
    <dbReference type="NCBI Taxonomy" id="97359"/>
    <lineage>
        <taxon>Eukaryota</taxon>
        <taxon>Fungi</taxon>
        <taxon>Dikarya</taxon>
        <taxon>Basidiomycota</taxon>
        <taxon>Agaricomycotina</taxon>
        <taxon>Agaricomycetes</taxon>
        <taxon>Agaricomycetidae</taxon>
        <taxon>Agaricales</taxon>
        <taxon>Schizophyllaceae</taxon>
        <taxon>Schizophyllum</taxon>
    </lineage>
</organism>
<feature type="coiled-coil region" evidence="1">
    <location>
        <begin position="44"/>
        <end position="71"/>
    </location>
</feature>
<gene>
    <name evidence="2" type="ORF">BD626DRAFT_585812</name>
</gene>
<dbReference type="AlphaFoldDB" id="A0A550C2W7"/>
<protein>
    <submittedName>
        <fullName evidence="2">Uncharacterized protein</fullName>
    </submittedName>
</protein>
<name>A0A550C2W7_9AGAR</name>
<reference evidence="2 3" key="1">
    <citation type="journal article" date="2019" name="New Phytol.">
        <title>Comparative genomics reveals unique wood-decay strategies and fruiting body development in the Schizophyllaceae.</title>
        <authorList>
            <person name="Almasi E."/>
            <person name="Sahu N."/>
            <person name="Krizsan K."/>
            <person name="Balint B."/>
            <person name="Kovacs G.M."/>
            <person name="Kiss B."/>
            <person name="Cseklye J."/>
            <person name="Drula E."/>
            <person name="Henrissat B."/>
            <person name="Nagy I."/>
            <person name="Chovatia M."/>
            <person name="Adam C."/>
            <person name="LaButti K."/>
            <person name="Lipzen A."/>
            <person name="Riley R."/>
            <person name="Grigoriev I.V."/>
            <person name="Nagy L.G."/>
        </authorList>
    </citation>
    <scope>NUCLEOTIDE SEQUENCE [LARGE SCALE GENOMIC DNA]</scope>
    <source>
        <strain evidence="2 3">NL-1724</strain>
    </source>
</reference>
<accession>A0A550C2W7</accession>
<dbReference type="Proteomes" id="UP000320762">
    <property type="component" value="Unassembled WGS sequence"/>
</dbReference>
<comment type="caution">
    <text evidence="2">The sequence shown here is derived from an EMBL/GenBank/DDBJ whole genome shotgun (WGS) entry which is preliminary data.</text>
</comment>
<dbReference type="Gene3D" id="1.20.1280.50">
    <property type="match status" value="1"/>
</dbReference>
<keyword evidence="3" id="KW-1185">Reference proteome</keyword>
<sequence>MGDEHRTSLCPNCERSIACTGSFVPAHSTLDAIRMGDILNDASCRAAISRAEQAEKEARAYIREIIRLRSLANTLETDHQGLVQYAQQQRAIADPIRRLPAEILRLIFRHACADAVLTCPLDRAALTALRISHVCHGWRVAALSDSQLWAPTIHIDSHALDDIYCVLDDEQLFQETNIFDHMLFLFLSRSKLQPLNVILADDCRYDAREPEEYSRAELLDERFFSHFFRRCQRLSLCFAAHDFISSEYSPERSSQWRPRYPRIMPLLESVEITDSPGYNLSEKLFEQAPRLTSWKHSGVDLGFMNVPLSQLTRLETTWEQATTVYVALPQCTSLQEFTVRLFNKSETAYASPSQKVLLPNVRTLDVVVADPRILGDLLRVLVAPRLEKARLGSDKYMDSAPITSSWDWPQDELERFVDRSRCRLASMQIDQWPVSTEHRRRLRQLLPPSAQLVVNPGVPPA</sequence>
<proteinExistence type="predicted"/>
<evidence type="ECO:0000313" key="3">
    <source>
        <dbReference type="Proteomes" id="UP000320762"/>
    </source>
</evidence>
<evidence type="ECO:0000256" key="1">
    <source>
        <dbReference type="SAM" id="Coils"/>
    </source>
</evidence>
<dbReference type="OrthoDB" id="3020747at2759"/>
<evidence type="ECO:0000313" key="2">
    <source>
        <dbReference type="EMBL" id="TRM59147.1"/>
    </source>
</evidence>